<proteinExistence type="predicted"/>
<evidence type="ECO:0000313" key="2">
    <source>
        <dbReference type="EMBL" id="KAK7495010.1"/>
    </source>
</evidence>
<evidence type="ECO:0000313" key="3">
    <source>
        <dbReference type="Proteomes" id="UP001519460"/>
    </source>
</evidence>
<feature type="chain" id="PRO_5044804892" evidence="1">
    <location>
        <begin position="24"/>
        <end position="560"/>
    </location>
</feature>
<keyword evidence="3" id="KW-1185">Reference proteome</keyword>
<keyword evidence="1" id="KW-0732">Signal</keyword>
<reference evidence="2 3" key="1">
    <citation type="journal article" date="2023" name="Sci. Data">
        <title>Genome assembly of the Korean intertidal mud-creeper Batillaria attramentaria.</title>
        <authorList>
            <person name="Patra A.K."/>
            <person name="Ho P.T."/>
            <person name="Jun S."/>
            <person name="Lee S.J."/>
            <person name="Kim Y."/>
            <person name="Won Y.J."/>
        </authorList>
    </citation>
    <scope>NUCLEOTIDE SEQUENCE [LARGE SCALE GENOMIC DNA]</scope>
    <source>
        <strain evidence="2">Wonlab-2016</strain>
    </source>
</reference>
<organism evidence="2 3">
    <name type="scientific">Batillaria attramentaria</name>
    <dbReference type="NCBI Taxonomy" id="370345"/>
    <lineage>
        <taxon>Eukaryota</taxon>
        <taxon>Metazoa</taxon>
        <taxon>Spiralia</taxon>
        <taxon>Lophotrochozoa</taxon>
        <taxon>Mollusca</taxon>
        <taxon>Gastropoda</taxon>
        <taxon>Caenogastropoda</taxon>
        <taxon>Sorbeoconcha</taxon>
        <taxon>Cerithioidea</taxon>
        <taxon>Batillariidae</taxon>
        <taxon>Batillaria</taxon>
    </lineage>
</organism>
<protein>
    <submittedName>
        <fullName evidence="2">Uncharacterized protein</fullName>
    </submittedName>
</protein>
<comment type="caution">
    <text evidence="2">The sequence shown here is derived from an EMBL/GenBank/DDBJ whole genome shotgun (WGS) entry which is preliminary data.</text>
</comment>
<accession>A0ABD0L796</accession>
<name>A0ABD0L796_9CAEN</name>
<gene>
    <name evidence="2" type="ORF">BaRGS_00013650</name>
</gene>
<evidence type="ECO:0000256" key="1">
    <source>
        <dbReference type="SAM" id="SignalP"/>
    </source>
</evidence>
<dbReference type="EMBL" id="JACVVK020000078">
    <property type="protein sequence ID" value="KAK7495010.1"/>
    <property type="molecule type" value="Genomic_DNA"/>
</dbReference>
<sequence>MARSVSVLLLLCLALYTINSSHAVPPNPSTGYPQLSNLVHPLIPQFHRQLDPDSNLSQFGFIVLGDLQDGVPPLRVHLEPTDNDGDGPLIDNTHAMSPPNSSFYVNYLAARLQPSPLRPGYTHTEEALLPELDSLVDAYNRNRQHPPTFILLFSWAVPCFRCVDRILQSQMAHQDMFWVVAYTVPPSASLSRSQHNEIQRMEQAHIEVIRVPCRNTLVLSPNLPTTRTPHDELRRKRSAETSSALESCSIPETFQGCLYNRLNSNSITCCSAGNYDNIITTRAAFINSLAYQCFPAYTEQCADSIVIQYSQVCGCVIVETVQTLLKELLADCRSWPLSSPLIRPPPFPEGIITDQTQLSNGIRLEDLPRSSTCLESSEYYLNYTSEGTTYMRAYVTASMTLCRSDHPCGYHGYSYKWCYTGSDNDNWALCCMEPCRDPRDPWCYTSAIRDRGDFWQWCGEAGRVTVSGTPCALDHPCGRHGTHNYLWCYTDVEHNRWEFCCLPTSCCGNDPDNPWCYTGFDFDKRWERCTPAPNPYPRRYCKNQLAAEQDTRVCRRGSVG</sequence>
<dbReference type="Proteomes" id="UP001519460">
    <property type="component" value="Unassembled WGS sequence"/>
</dbReference>
<feature type="signal peptide" evidence="1">
    <location>
        <begin position="1"/>
        <end position="23"/>
    </location>
</feature>
<dbReference type="AlphaFoldDB" id="A0ABD0L796"/>